<keyword evidence="1" id="KW-0732">Signal</keyword>
<organism evidence="2 3">
    <name type="scientific">Setaria italica</name>
    <name type="common">Foxtail millet</name>
    <name type="synonym">Panicum italicum</name>
    <dbReference type="NCBI Taxonomy" id="4555"/>
    <lineage>
        <taxon>Eukaryota</taxon>
        <taxon>Viridiplantae</taxon>
        <taxon>Streptophyta</taxon>
        <taxon>Embryophyta</taxon>
        <taxon>Tracheophyta</taxon>
        <taxon>Spermatophyta</taxon>
        <taxon>Magnoliopsida</taxon>
        <taxon>Liliopsida</taxon>
        <taxon>Poales</taxon>
        <taxon>Poaceae</taxon>
        <taxon>PACMAD clade</taxon>
        <taxon>Panicoideae</taxon>
        <taxon>Panicodae</taxon>
        <taxon>Paniceae</taxon>
        <taxon>Cenchrinae</taxon>
        <taxon>Setaria</taxon>
    </lineage>
</organism>
<name>K3YFQ1_SETIT</name>
<evidence type="ECO:0000313" key="3">
    <source>
        <dbReference type="Proteomes" id="UP000004995"/>
    </source>
</evidence>
<sequence>MCILWPALWAFLVVRLPLQGHIDGWFRLSKDPL</sequence>
<dbReference type="Proteomes" id="UP000004995">
    <property type="component" value="Unassembled WGS sequence"/>
</dbReference>
<protein>
    <submittedName>
        <fullName evidence="2">Uncharacterized protein</fullName>
    </submittedName>
</protein>
<proteinExistence type="predicted"/>
<dbReference type="HOGENOM" id="CLU_3385658_0_0_1"/>
<dbReference type="Gramene" id="KQK97823">
    <property type="protein sequence ID" value="KQK97823"/>
    <property type="gene ID" value="SETIT_013069mg"/>
</dbReference>
<feature type="signal peptide" evidence="1">
    <location>
        <begin position="1"/>
        <end position="15"/>
    </location>
</feature>
<dbReference type="InParanoid" id="K3YFQ1"/>
<dbReference type="AlphaFoldDB" id="K3YFQ1"/>
<keyword evidence="3" id="KW-1185">Reference proteome</keyword>
<dbReference type="EnsemblPlants" id="KQK97823">
    <property type="protein sequence ID" value="KQK97823"/>
    <property type="gene ID" value="SETIT_013069mg"/>
</dbReference>
<dbReference type="EMBL" id="AGNK02004404">
    <property type="status" value="NOT_ANNOTATED_CDS"/>
    <property type="molecule type" value="Genomic_DNA"/>
</dbReference>
<evidence type="ECO:0000256" key="1">
    <source>
        <dbReference type="SAM" id="SignalP"/>
    </source>
</evidence>
<reference evidence="3" key="1">
    <citation type="journal article" date="2012" name="Nat. Biotechnol.">
        <title>Reference genome sequence of the model plant Setaria.</title>
        <authorList>
            <person name="Bennetzen J.L."/>
            <person name="Schmutz J."/>
            <person name="Wang H."/>
            <person name="Percifield R."/>
            <person name="Hawkins J."/>
            <person name="Pontaroli A.C."/>
            <person name="Estep M."/>
            <person name="Feng L."/>
            <person name="Vaughn J.N."/>
            <person name="Grimwood J."/>
            <person name="Jenkins J."/>
            <person name="Barry K."/>
            <person name="Lindquist E."/>
            <person name="Hellsten U."/>
            <person name="Deshpande S."/>
            <person name="Wang X."/>
            <person name="Wu X."/>
            <person name="Mitros T."/>
            <person name="Triplett J."/>
            <person name="Yang X."/>
            <person name="Ye C.Y."/>
            <person name="Mauro-Herrera M."/>
            <person name="Wang L."/>
            <person name="Li P."/>
            <person name="Sharma M."/>
            <person name="Sharma R."/>
            <person name="Ronald P.C."/>
            <person name="Panaud O."/>
            <person name="Kellogg E.A."/>
            <person name="Brutnell T.P."/>
            <person name="Doust A.N."/>
            <person name="Tuskan G.A."/>
            <person name="Rokhsar D."/>
            <person name="Devos K.M."/>
        </authorList>
    </citation>
    <scope>NUCLEOTIDE SEQUENCE [LARGE SCALE GENOMIC DNA]</scope>
    <source>
        <strain evidence="3">cv. Yugu1</strain>
    </source>
</reference>
<accession>K3YFQ1</accession>
<reference evidence="2" key="2">
    <citation type="submission" date="2018-08" db="UniProtKB">
        <authorList>
            <consortium name="EnsemblPlants"/>
        </authorList>
    </citation>
    <scope>IDENTIFICATION</scope>
    <source>
        <strain evidence="2">Yugu1</strain>
    </source>
</reference>
<feature type="chain" id="PRO_5011942672" evidence="1">
    <location>
        <begin position="16"/>
        <end position="33"/>
    </location>
</feature>
<evidence type="ECO:0000313" key="2">
    <source>
        <dbReference type="EnsemblPlants" id="KQK97823"/>
    </source>
</evidence>